<dbReference type="SUPFAM" id="SSF52172">
    <property type="entry name" value="CheY-like"/>
    <property type="match status" value="1"/>
</dbReference>
<evidence type="ECO:0000256" key="3">
    <source>
        <dbReference type="ARBA" id="ARBA00023125"/>
    </source>
</evidence>
<accession>A0ABS5XVT9</accession>
<dbReference type="InterPro" id="IPR039420">
    <property type="entry name" value="WalR-like"/>
</dbReference>
<dbReference type="PANTHER" id="PTHR43214">
    <property type="entry name" value="TWO-COMPONENT RESPONSE REGULATOR"/>
    <property type="match status" value="1"/>
</dbReference>
<keyword evidence="2" id="KW-0805">Transcription regulation</keyword>
<gene>
    <name evidence="8" type="ORF">J0P97_11170</name>
</gene>
<dbReference type="InterPro" id="IPR011006">
    <property type="entry name" value="CheY-like_superfamily"/>
</dbReference>
<evidence type="ECO:0000256" key="5">
    <source>
        <dbReference type="PROSITE-ProRule" id="PRU00169"/>
    </source>
</evidence>
<evidence type="ECO:0000256" key="2">
    <source>
        <dbReference type="ARBA" id="ARBA00023015"/>
    </source>
</evidence>
<dbReference type="Gene3D" id="3.40.50.2300">
    <property type="match status" value="1"/>
</dbReference>
<keyword evidence="4" id="KW-0804">Transcription</keyword>
<keyword evidence="1 5" id="KW-0597">Phosphoprotein</keyword>
<organism evidence="8 9">
    <name type="scientific">Microbacterium flavum</name>
    <dbReference type="NCBI Taxonomy" id="415216"/>
    <lineage>
        <taxon>Bacteria</taxon>
        <taxon>Bacillati</taxon>
        <taxon>Actinomycetota</taxon>
        <taxon>Actinomycetes</taxon>
        <taxon>Micrococcales</taxon>
        <taxon>Microbacteriaceae</taxon>
        <taxon>Microbacterium</taxon>
    </lineage>
</organism>
<comment type="caution">
    <text evidence="8">The sequence shown here is derived from an EMBL/GenBank/DDBJ whole genome shotgun (WGS) entry which is preliminary data.</text>
</comment>
<keyword evidence="3" id="KW-0238">DNA-binding</keyword>
<evidence type="ECO:0000313" key="9">
    <source>
        <dbReference type="Proteomes" id="UP000740605"/>
    </source>
</evidence>
<dbReference type="InterPro" id="IPR058245">
    <property type="entry name" value="NreC/VraR/RcsB-like_REC"/>
</dbReference>
<dbReference type="Proteomes" id="UP000740605">
    <property type="component" value="Unassembled WGS sequence"/>
</dbReference>
<evidence type="ECO:0000256" key="1">
    <source>
        <dbReference type="ARBA" id="ARBA00022553"/>
    </source>
</evidence>
<dbReference type="SMART" id="SM00421">
    <property type="entry name" value="HTH_LUXR"/>
    <property type="match status" value="1"/>
</dbReference>
<dbReference type="PROSITE" id="PS50110">
    <property type="entry name" value="RESPONSE_REGULATORY"/>
    <property type="match status" value="1"/>
</dbReference>
<feature type="domain" description="Response regulatory" evidence="7">
    <location>
        <begin position="5"/>
        <end position="121"/>
    </location>
</feature>
<dbReference type="PROSITE" id="PS50043">
    <property type="entry name" value="HTH_LUXR_2"/>
    <property type="match status" value="1"/>
</dbReference>
<dbReference type="EMBL" id="JAFLHG010000010">
    <property type="protein sequence ID" value="MBT8798629.1"/>
    <property type="molecule type" value="Genomic_DNA"/>
</dbReference>
<dbReference type="CDD" id="cd06170">
    <property type="entry name" value="LuxR_C_like"/>
    <property type="match status" value="1"/>
</dbReference>
<dbReference type="InterPro" id="IPR000792">
    <property type="entry name" value="Tscrpt_reg_LuxR_C"/>
</dbReference>
<keyword evidence="9" id="KW-1185">Reference proteome</keyword>
<feature type="domain" description="HTH luxR-type" evidence="6">
    <location>
        <begin position="148"/>
        <end position="213"/>
    </location>
</feature>
<sequence>MTGVRVLIVDDDPVMRIGLRTLIHHPPSFTVIGEAEDGGAAICAMQLDAVDVVLMDLQMPGVNGVQATAEITRRWPSARVLVMTAFAALDAIVPALRAGASGYLLKGATRAELLQAIRGVVTGTTVLEPRVASLLVSSLRRSSRPQPEALGPEVLTPREAEAVAYLARGMSNAEIARAINISEATVKSHLGSVARKWSVRDRTQILIRAAEIGMIHLG</sequence>
<feature type="modified residue" description="4-aspartylphosphate" evidence="5">
    <location>
        <position position="56"/>
    </location>
</feature>
<evidence type="ECO:0000259" key="7">
    <source>
        <dbReference type="PROSITE" id="PS50110"/>
    </source>
</evidence>
<dbReference type="PROSITE" id="PS00622">
    <property type="entry name" value="HTH_LUXR_1"/>
    <property type="match status" value="1"/>
</dbReference>
<dbReference type="SUPFAM" id="SSF46894">
    <property type="entry name" value="C-terminal effector domain of the bipartite response regulators"/>
    <property type="match status" value="1"/>
</dbReference>
<dbReference type="Pfam" id="PF00072">
    <property type="entry name" value="Response_reg"/>
    <property type="match status" value="1"/>
</dbReference>
<dbReference type="PANTHER" id="PTHR43214:SF24">
    <property type="entry name" value="TRANSCRIPTIONAL REGULATORY PROTEIN NARL-RELATED"/>
    <property type="match status" value="1"/>
</dbReference>
<dbReference type="Pfam" id="PF00196">
    <property type="entry name" value="GerE"/>
    <property type="match status" value="1"/>
</dbReference>
<evidence type="ECO:0000256" key="4">
    <source>
        <dbReference type="ARBA" id="ARBA00023163"/>
    </source>
</evidence>
<dbReference type="InterPro" id="IPR001789">
    <property type="entry name" value="Sig_transdc_resp-reg_receiver"/>
</dbReference>
<name>A0ABS5XVT9_9MICO</name>
<proteinExistence type="predicted"/>
<dbReference type="PRINTS" id="PR00038">
    <property type="entry name" value="HTHLUXR"/>
</dbReference>
<dbReference type="InterPro" id="IPR016032">
    <property type="entry name" value="Sig_transdc_resp-reg_C-effctor"/>
</dbReference>
<dbReference type="CDD" id="cd17535">
    <property type="entry name" value="REC_NarL-like"/>
    <property type="match status" value="1"/>
</dbReference>
<evidence type="ECO:0000313" key="8">
    <source>
        <dbReference type="EMBL" id="MBT8798629.1"/>
    </source>
</evidence>
<evidence type="ECO:0000259" key="6">
    <source>
        <dbReference type="PROSITE" id="PS50043"/>
    </source>
</evidence>
<dbReference type="SMART" id="SM00448">
    <property type="entry name" value="REC"/>
    <property type="match status" value="1"/>
</dbReference>
<protein>
    <submittedName>
        <fullName evidence="8">Response regulator transcription factor</fullName>
    </submittedName>
</protein>
<dbReference type="RefSeq" id="WP_215487869.1">
    <property type="nucleotide sequence ID" value="NZ_BAAAPJ010000009.1"/>
</dbReference>
<reference evidence="8 9" key="1">
    <citation type="submission" date="2021-03" db="EMBL/GenBank/DDBJ databases">
        <title>Microbacterium pauli sp. nov., isolated from microfiltered milk.</title>
        <authorList>
            <person name="Bellassi P."/>
            <person name="Fontana A."/>
            <person name="Callegari M.L."/>
            <person name="Lorenzo M."/>
            <person name="Cappa F."/>
        </authorList>
    </citation>
    <scope>NUCLEOTIDE SEQUENCE [LARGE SCALE GENOMIC DNA]</scope>
    <source>
        <strain evidence="8 9">DSM 18909</strain>
    </source>
</reference>